<evidence type="ECO:0000313" key="2">
    <source>
        <dbReference type="EMBL" id="EMD34317.1"/>
    </source>
</evidence>
<protein>
    <recommendedName>
        <fullName evidence="1">DUF6699 domain-containing protein</fullName>
    </recommendedName>
</protein>
<dbReference type="AlphaFoldDB" id="M2R7D5"/>
<dbReference type="Proteomes" id="UP000016930">
    <property type="component" value="Unassembled WGS sequence"/>
</dbReference>
<dbReference type="Pfam" id="PF20415">
    <property type="entry name" value="DUF6699"/>
    <property type="match status" value="1"/>
</dbReference>
<organism evidence="2 3">
    <name type="scientific">Ceriporiopsis subvermispora (strain B)</name>
    <name type="common">White-rot fungus</name>
    <name type="synonym">Gelatoporia subvermispora</name>
    <dbReference type="NCBI Taxonomy" id="914234"/>
    <lineage>
        <taxon>Eukaryota</taxon>
        <taxon>Fungi</taxon>
        <taxon>Dikarya</taxon>
        <taxon>Basidiomycota</taxon>
        <taxon>Agaricomycotina</taxon>
        <taxon>Agaricomycetes</taxon>
        <taxon>Polyporales</taxon>
        <taxon>Gelatoporiaceae</taxon>
        <taxon>Gelatoporia</taxon>
    </lineage>
</organism>
<name>M2R7D5_CERS8</name>
<dbReference type="STRING" id="914234.M2R7D5"/>
<accession>M2R7D5</accession>
<dbReference type="HOGENOM" id="CLU_1332094_0_0_1"/>
<proteinExistence type="predicted"/>
<evidence type="ECO:0000313" key="3">
    <source>
        <dbReference type="Proteomes" id="UP000016930"/>
    </source>
</evidence>
<feature type="domain" description="DUF6699" evidence="1">
    <location>
        <begin position="65"/>
        <end position="178"/>
    </location>
</feature>
<keyword evidence="3" id="KW-1185">Reference proteome</keyword>
<sequence length="202" mass="22280">MGDRVNKWAPGVHYGPVLTQTDVYLLDADLELHPVLKGEDDSFQLVLNLSTGQMAGYNAAARDHDLPFADVKDQPATFPRADTLIIIAEISPWCTIVRNPGGVTLGDICNSLIADYKDNPVTDGELASLPNRVQDSIRRAAAHNATYNASYYSSPAASGRPTRADWLRDKLYFERMSKMDNYAKARLGYSAPNIFVMALTAW</sequence>
<dbReference type="InterPro" id="IPR046522">
    <property type="entry name" value="DUF6699"/>
</dbReference>
<gene>
    <name evidence="2" type="ORF">CERSUDRAFT_117197</name>
</gene>
<dbReference type="EMBL" id="KB445803">
    <property type="protein sequence ID" value="EMD34317.1"/>
    <property type="molecule type" value="Genomic_DNA"/>
</dbReference>
<dbReference type="OrthoDB" id="3333333at2759"/>
<reference evidence="2 3" key="1">
    <citation type="journal article" date="2012" name="Proc. Natl. Acad. Sci. U.S.A.">
        <title>Comparative genomics of Ceriporiopsis subvermispora and Phanerochaete chrysosporium provide insight into selective ligninolysis.</title>
        <authorList>
            <person name="Fernandez-Fueyo E."/>
            <person name="Ruiz-Duenas F.J."/>
            <person name="Ferreira P."/>
            <person name="Floudas D."/>
            <person name="Hibbett D.S."/>
            <person name="Canessa P."/>
            <person name="Larrondo L.F."/>
            <person name="James T.Y."/>
            <person name="Seelenfreund D."/>
            <person name="Lobos S."/>
            <person name="Polanco R."/>
            <person name="Tello M."/>
            <person name="Honda Y."/>
            <person name="Watanabe T."/>
            <person name="Watanabe T."/>
            <person name="Ryu J.S."/>
            <person name="Kubicek C.P."/>
            <person name="Schmoll M."/>
            <person name="Gaskell J."/>
            <person name="Hammel K.E."/>
            <person name="St John F.J."/>
            <person name="Vanden Wymelenberg A."/>
            <person name="Sabat G."/>
            <person name="Splinter BonDurant S."/>
            <person name="Syed K."/>
            <person name="Yadav J.S."/>
            <person name="Doddapaneni H."/>
            <person name="Subramanian V."/>
            <person name="Lavin J.L."/>
            <person name="Oguiza J.A."/>
            <person name="Perez G."/>
            <person name="Pisabarro A.G."/>
            <person name="Ramirez L."/>
            <person name="Santoyo F."/>
            <person name="Master E."/>
            <person name="Coutinho P.M."/>
            <person name="Henrissat B."/>
            <person name="Lombard V."/>
            <person name="Magnuson J.K."/>
            <person name="Kuees U."/>
            <person name="Hori C."/>
            <person name="Igarashi K."/>
            <person name="Samejima M."/>
            <person name="Held B.W."/>
            <person name="Barry K.W."/>
            <person name="LaButti K.M."/>
            <person name="Lapidus A."/>
            <person name="Lindquist E.A."/>
            <person name="Lucas S.M."/>
            <person name="Riley R."/>
            <person name="Salamov A.A."/>
            <person name="Hoffmeister D."/>
            <person name="Schwenk D."/>
            <person name="Hadar Y."/>
            <person name="Yarden O."/>
            <person name="de Vries R.P."/>
            <person name="Wiebenga A."/>
            <person name="Stenlid J."/>
            <person name="Eastwood D."/>
            <person name="Grigoriev I.V."/>
            <person name="Berka R.M."/>
            <person name="Blanchette R.A."/>
            <person name="Kersten P."/>
            <person name="Martinez A.T."/>
            <person name="Vicuna R."/>
            <person name="Cullen D."/>
        </authorList>
    </citation>
    <scope>NUCLEOTIDE SEQUENCE [LARGE SCALE GENOMIC DNA]</scope>
    <source>
        <strain evidence="2 3">B</strain>
    </source>
</reference>
<evidence type="ECO:0000259" key="1">
    <source>
        <dbReference type="Pfam" id="PF20415"/>
    </source>
</evidence>